<accession>A0A6J5PZ53</accession>
<evidence type="ECO:0000313" key="1">
    <source>
        <dbReference type="EMBL" id="CAB4174398.1"/>
    </source>
</evidence>
<gene>
    <name evidence="1" type="ORF">UFOVP958_48</name>
</gene>
<reference evidence="1" key="1">
    <citation type="submission" date="2020-05" db="EMBL/GenBank/DDBJ databases">
        <authorList>
            <person name="Chiriac C."/>
            <person name="Salcher M."/>
            <person name="Ghai R."/>
            <person name="Kavagutti S V."/>
        </authorList>
    </citation>
    <scope>NUCLEOTIDE SEQUENCE</scope>
</reference>
<proteinExistence type="predicted"/>
<organism evidence="1">
    <name type="scientific">uncultured Caudovirales phage</name>
    <dbReference type="NCBI Taxonomy" id="2100421"/>
    <lineage>
        <taxon>Viruses</taxon>
        <taxon>Duplodnaviria</taxon>
        <taxon>Heunggongvirae</taxon>
        <taxon>Uroviricota</taxon>
        <taxon>Caudoviricetes</taxon>
        <taxon>Peduoviridae</taxon>
        <taxon>Maltschvirus</taxon>
        <taxon>Maltschvirus maltsch</taxon>
    </lineage>
</organism>
<protein>
    <submittedName>
        <fullName evidence="1">Uncharacterized protein</fullName>
    </submittedName>
</protein>
<dbReference type="EMBL" id="LR796908">
    <property type="protein sequence ID" value="CAB4174398.1"/>
    <property type="molecule type" value="Genomic_DNA"/>
</dbReference>
<name>A0A6J5PZ53_9CAUD</name>
<feature type="non-terminal residue" evidence="1">
    <location>
        <position position="1"/>
    </location>
</feature>
<sequence>RDIAKILMVKTRMDFLLLTMSPDKVRDQLIREYGGMRDDFGILTDAAVIVARPD</sequence>